<evidence type="ECO:0000313" key="3">
    <source>
        <dbReference type="Proteomes" id="UP000441557"/>
    </source>
</evidence>
<evidence type="ECO:0008006" key="4">
    <source>
        <dbReference type="Google" id="ProtNLM"/>
    </source>
</evidence>
<organism evidence="2 3">
    <name type="scientific">Limosilactobacillus reuteri</name>
    <name type="common">Lactobacillus reuteri</name>
    <dbReference type="NCBI Taxonomy" id="1598"/>
    <lineage>
        <taxon>Bacteria</taxon>
        <taxon>Bacillati</taxon>
        <taxon>Bacillota</taxon>
        <taxon>Bacilli</taxon>
        <taxon>Lactobacillales</taxon>
        <taxon>Lactobacillaceae</taxon>
        <taxon>Limosilactobacillus</taxon>
    </lineage>
</organism>
<name>A0AB36AC71_LIMRT</name>
<evidence type="ECO:0000313" key="2">
    <source>
        <dbReference type="EMBL" id="MRG83187.1"/>
    </source>
</evidence>
<gene>
    <name evidence="2" type="ORF">GIX80_02085</name>
</gene>
<evidence type="ECO:0000256" key="1">
    <source>
        <dbReference type="SAM" id="Phobius"/>
    </source>
</evidence>
<dbReference type="RefSeq" id="WP_153705989.1">
    <property type="nucleotide sequence ID" value="NZ_JAFFPO010000046.1"/>
</dbReference>
<proteinExistence type="predicted"/>
<accession>A0AB36AC71</accession>
<feature type="transmembrane region" description="Helical" evidence="1">
    <location>
        <begin position="37"/>
        <end position="57"/>
    </location>
</feature>
<keyword evidence="1" id="KW-0472">Membrane</keyword>
<dbReference type="EMBL" id="WJMZ01000002">
    <property type="protein sequence ID" value="MRG83187.1"/>
    <property type="molecule type" value="Genomic_DNA"/>
</dbReference>
<keyword evidence="1" id="KW-0812">Transmembrane</keyword>
<protein>
    <recommendedName>
        <fullName evidence="4">DUF58 domain-containing protein</fullName>
    </recommendedName>
</protein>
<comment type="caution">
    <text evidence="2">The sequence shown here is derived from an EMBL/GenBank/DDBJ whole genome shotgun (WGS) entry which is preliminary data.</text>
</comment>
<dbReference type="Proteomes" id="UP000441557">
    <property type="component" value="Unassembled WGS sequence"/>
</dbReference>
<feature type="transmembrane region" description="Helical" evidence="1">
    <location>
        <begin position="12"/>
        <end position="31"/>
    </location>
</feature>
<sequence>MDNLFKRIYKGKSTIIPILAAISNLLPFHIISESIMLLLWSALWTFIFYLIGVYPSFDIKFVKGKENIDSDVSINVADERENHEISIEIVPHKILKRQYSKDLVISFHPGISLTASSKKEQKYVANNIIKIPIDEIADEGHYNLTYALGMEENNSISGYEGPVKCECKNTIIKCNLVNKATIYWKK</sequence>
<keyword evidence="1" id="KW-1133">Transmembrane helix</keyword>
<reference evidence="2 3" key="1">
    <citation type="submission" date="2019-11" db="EMBL/GenBank/DDBJ databases">
        <title>Draft genome sequence of 12 host-associated Lactobacillus reuteri rodent strains.</title>
        <authorList>
            <person name="Zhang S."/>
            <person name="Ozcam M."/>
            <person name="Van Pijkeren J.P."/>
        </authorList>
    </citation>
    <scope>NUCLEOTIDE SEQUENCE [LARGE SCALE GENOMIC DNA]</scope>
    <source>
        <strain evidence="2 3">L1604-1</strain>
    </source>
</reference>
<dbReference type="AlphaFoldDB" id="A0AB36AC71"/>